<keyword evidence="2" id="KW-0812">Transmembrane</keyword>
<accession>A0A7Y8APR1</accession>
<proteinExistence type="predicted"/>
<evidence type="ECO:0000256" key="2">
    <source>
        <dbReference type="SAM" id="Phobius"/>
    </source>
</evidence>
<reference evidence="5 6" key="1">
    <citation type="submission" date="2020-04" db="EMBL/GenBank/DDBJ databases">
        <title>Molecular characterization of pseudomonads from Agaricus bisporus reveal novel blotch 2 pathogens in Western Europe.</title>
        <authorList>
            <person name="Taparia T."/>
            <person name="Krijger M."/>
            <person name="Haynes E."/>
            <person name="Elpinstone J.G."/>
            <person name="Noble R."/>
            <person name="Van Der Wolf J."/>
        </authorList>
    </citation>
    <scope>NUCLEOTIDE SEQUENCE [LARGE SCALE GENOMIC DNA]</scope>
    <source>
        <strain evidence="5 6">IPO3746</strain>
    </source>
</reference>
<organism evidence="5 6">
    <name type="scientific">Pseudomonas tolaasii</name>
    <dbReference type="NCBI Taxonomy" id="29442"/>
    <lineage>
        <taxon>Bacteria</taxon>
        <taxon>Pseudomonadati</taxon>
        <taxon>Pseudomonadota</taxon>
        <taxon>Gammaproteobacteria</taxon>
        <taxon>Pseudomonadales</taxon>
        <taxon>Pseudomonadaceae</taxon>
        <taxon>Pseudomonas</taxon>
    </lineage>
</organism>
<comment type="caution">
    <text evidence="5">The sequence shown here is derived from an EMBL/GenBank/DDBJ whole genome shotgun (WGS) entry which is preliminary data.</text>
</comment>
<feature type="transmembrane region" description="Helical" evidence="2">
    <location>
        <begin position="180"/>
        <end position="200"/>
    </location>
</feature>
<dbReference type="PANTHER" id="PTHR30373">
    <property type="entry name" value="UPF0603 PROTEIN YGCG"/>
    <property type="match status" value="1"/>
</dbReference>
<evidence type="ECO:0000256" key="1">
    <source>
        <dbReference type="SAM" id="MobiDB-lite"/>
    </source>
</evidence>
<dbReference type="InterPro" id="IPR007621">
    <property type="entry name" value="TPM_dom"/>
</dbReference>
<feature type="region of interest" description="Disordered" evidence="1">
    <location>
        <begin position="206"/>
        <end position="243"/>
    </location>
</feature>
<feature type="domain" description="TPM" evidence="4">
    <location>
        <begin position="41"/>
        <end position="164"/>
    </location>
</feature>
<evidence type="ECO:0000313" key="6">
    <source>
        <dbReference type="Proteomes" id="UP000549134"/>
    </source>
</evidence>
<evidence type="ECO:0000259" key="4">
    <source>
        <dbReference type="Pfam" id="PF04536"/>
    </source>
</evidence>
<dbReference type="EMBL" id="JACAQK010000014">
    <property type="protein sequence ID" value="NWD37887.1"/>
    <property type="molecule type" value="Genomic_DNA"/>
</dbReference>
<dbReference type="Proteomes" id="UP000549134">
    <property type="component" value="Unassembled WGS sequence"/>
</dbReference>
<dbReference type="RefSeq" id="WP_016970428.1">
    <property type="nucleotide sequence ID" value="NZ_CP020369.1"/>
</dbReference>
<dbReference type="Pfam" id="PF04536">
    <property type="entry name" value="TPM_phosphatase"/>
    <property type="match status" value="1"/>
</dbReference>
<evidence type="ECO:0000256" key="3">
    <source>
        <dbReference type="SAM" id="SignalP"/>
    </source>
</evidence>
<feature type="compositionally biased region" description="Gly residues" evidence="1">
    <location>
        <begin position="227"/>
        <end position="243"/>
    </location>
</feature>
<feature type="compositionally biased region" description="Basic and acidic residues" evidence="1">
    <location>
        <begin position="214"/>
        <end position="225"/>
    </location>
</feature>
<dbReference type="PANTHER" id="PTHR30373:SF2">
    <property type="entry name" value="UPF0603 PROTEIN YGCG"/>
    <property type="match status" value="1"/>
</dbReference>
<dbReference type="AlphaFoldDB" id="A0A7Y8APR1"/>
<keyword evidence="2" id="KW-1133">Transmembrane helix</keyword>
<dbReference type="GeneID" id="55846140"/>
<name>A0A7Y8APR1_PSETO</name>
<gene>
    <name evidence="5" type="ORF">HX787_18670</name>
</gene>
<evidence type="ECO:0000313" key="5">
    <source>
        <dbReference type="EMBL" id="NWD37887.1"/>
    </source>
</evidence>
<keyword evidence="2" id="KW-0472">Membrane</keyword>
<protein>
    <submittedName>
        <fullName evidence="5">TPM domain-containing protein</fullName>
    </submittedName>
</protein>
<keyword evidence="3" id="KW-0732">Signal</keyword>
<feature type="signal peptide" evidence="3">
    <location>
        <begin position="1"/>
        <end position="19"/>
    </location>
</feature>
<dbReference type="Gene3D" id="3.10.310.50">
    <property type="match status" value="1"/>
</dbReference>
<sequence length="243" mass="25697">MGVRGLLFAAVLLCGQVLAADSNESVDALIAEQFSLLDGRIVDRAGLLDAASTAALKHTLDTHEQQTGEQIVVVTLDSLRGNPIEDFGYRLGRYWGVGEKGKNSGALLIVVPAEHRVRIEVGYGLEDRLTDAQGSVIINQVILPKFKQNQFAQGITAGVKAMVQVLGGQPVHAKAQSKKWVWLIFALAGLFVLVIGFVVIKYGKPTTPNDDDETPRPTDSGKRSDNAGGGGGSFGGGGTSGSW</sequence>
<feature type="chain" id="PRO_5031120186" evidence="3">
    <location>
        <begin position="20"/>
        <end position="243"/>
    </location>
</feature>